<dbReference type="EMBL" id="QBIU01000002">
    <property type="protein sequence ID" value="MWV70591.1"/>
    <property type="molecule type" value="Genomic_DNA"/>
</dbReference>
<dbReference type="Proteomes" id="UP000029714">
    <property type="component" value="Unassembled WGS sequence"/>
</dbReference>
<comment type="caution">
    <text evidence="3">The sequence shown here is derived from an EMBL/GenBank/DDBJ whole genome shotgun (WGS) entry which is preliminary data.</text>
</comment>
<evidence type="ECO:0000313" key="2">
    <source>
        <dbReference type="EMBL" id="MWV70591.1"/>
    </source>
</evidence>
<reference evidence="3 4" key="1">
    <citation type="journal article" date="2014" name="Genome Announc.">
        <title>Draft genome sequences of eight enterohepatic helicobacter species isolated from both laboratory and wild rodents.</title>
        <authorList>
            <person name="Sheh A."/>
            <person name="Shen Z."/>
            <person name="Fox J.G."/>
        </authorList>
    </citation>
    <scope>NUCLEOTIDE SEQUENCE [LARGE SCALE GENOMIC DNA]</scope>
    <source>
        <strain evidence="3 4">MIT 97-6194</strain>
    </source>
</reference>
<name>A0A347VPF1_9HELI</name>
<reference evidence="2 5" key="4">
    <citation type="submission" date="2019-12" db="EMBL/GenBank/DDBJ databases">
        <title>Multi-Generational Helicobacter saguini Isolates.</title>
        <authorList>
            <person name="Mannion A."/>
            <person name="Shen Z."/>
            <person name="Fox J.G."/>
        </authorList>
    </citation>
    <scope>NUCLEOTIDE SEQUENCE [LARGE SCALE GENOMIC DNA]</scope>
    <source>
        <strain evidence="2">16-048</strain>
        <strain evidence="5">16-048 (F4)</strain>
    </source>
</reference>
<dbReference type="AlphaFoldDB" id="A0A347VPF1"/>
<protein>
    <submittedName>
        <fullName evidence="3">Uncharacterized protein</fullName>
    </submittedName>
</protein>
<dbReference type="RefSeq" id="WP_034571876.1">
    <property type="nucleotide sequence ID" value="NZ_JRMP02000005.1"/>
</dbReference>
<evidence type="ECO:0000313" key="5">
    <source>
        <dbReference type="Proteomes" id="UP000477070"/>
    </source>
</evidence>
<keyword evidence="1" id="KW-1133">Transmembrane helix</keyword>
<dbReference type="Proteomes" id="UP000477070">
    <property type="component" value="Unassembled WGS sequence"/>
</dbReference>
<sequence>MSVFKNNNIFEGNLNFITHIFNISGDIKKGLQRKDYHRVNAGIGAILSDSILRWFEINFSCVYGNFVKDLFDEKSNNSWDKYREYYAYIVHFVTGFIRALFVIAPQNCTLICAIIMIGFMRHKSMIK</sequence>
<evidence type="ECO:0000313" key="4">
    <source>
        <dbReference type="Proteomes" id="UP000029714"/>
    </source>
</evidence>
<proteinExistence type="predicted"/>
<organism evidence="3 4">
    <name type="scientific">Helicobacter saguini</name>
    <dbReference type="NCBI Taxonomy" id="1548018"/>
    <lineage>
        <taxon>Bacteria</taxon>
        <taxon>Pseudomonadati</taxon>
        <taxon>Campylobacterota</taxon>
        <taxon>Epsilonproteobacteria</taxon>
        <taxon>Campylobacterales</taxon>
        <taxon>Helicobacteraceae</taxon>
        <taxon>Helicobacter</taxon>
    </lineage>
</organism>
<evidence type="ECO:0000313" key="3">
    <source>
        <dbReference type="EMBL" id="TLD94759.1"/>
    </source>
</evidence>
<keyword evidence="4" id="KW-1185">Reference proteome</keyword>
<accession>A0A347VPF1</accession>
<dbReference type="EMBL" id="JRMP02000005">
    <property type="protein sequence ID" value="TLD94759.1"/>
    <property type="molecule type" value="Genomic_DNA"/>
</dbReference>
<reference evidence="3" key="3">
    <citation type="submission" date="2018-04" db="EMBL/GenBank/DDBJ databases">
        <authorList>
            <person name="Sheh A."/>
            <person name="Shen Z."/>
            <person name="Mannion A.J."/>
            <person name="Fox J.G."/>
        </authorList>
    </citation>
    <scope>NUCLEOTIDE SEQUENCE</scope>
    <source>
        <strain evidence="3">MIT 97-6194</strain>
    </source>
</reference>
<keyword evidence="1" id="KW-0812">Transmembrane</keyword>
<gene>
    <name evidence="2" type="ORF">DCO61_11485</name>
    <name evidence="3" type="ORF">LS64_004415</name>
</gene>
<evidence type="ECO:0000256" key="1">
    <source>
        <dbReference type="SAM" id="Phobius"/>
    </source>
</evidence>
<feature type="transmembrane region" description="Helical" evidence="1">
    <location>
        <begin position="86"/>
        <end position="119"/>
    </location>
</feature>
<keyword evidence="1" id="KW-0472">Membrane</keyword>
<reference evidence="3 4" key="2">
    <citation type="journal article" date="2016" name="Infect. Immun.">
        <title>Helicobacter saguini, a Novel Helicobacter Isolated from Cotton-Top Tamarins with Ulcerative Colitis, Has Proinflammatory Properties and Induces Typhlocolitis and Dysplasia in Gnotobiotic IL-10-/- Mice.</title>
        <authorList>
            <person name="Shen Z."/>
            <person name="Mannion A."/>
            <person name="Whary M.T."/>
            <person name="Muthupalani S."/>
            <person name="Sheh A."/>
            <person name="Feng Y."/>
            <person name="Gong G."/>
            <person name="Vandamme P."/>
            <person name="Holcombe H.R."/>
            <person name="Paster B.J."/>
            <person name="Fox J.G."/>
        </authorList>
    </citation>
    <scope>NUCLEOTIDE SEQUENCE [LARGE SCALE GENOMIC DNA]</scope>
    <source>
        <strain evidence="3 4">MIT 97-6194</strain>
    </source>
</reference>